<organism evidence="2 4">
    <name type="scientific">Smittium culicis</name>
    <dbReference type="NCBI Taxonomy" id="133412"/>
    <lineage>
        <taxon>Eukaryota</taxon>
        <taxon>Fungi</taxon>
        <taxon>Fungi incertae sedis</taxon>
        <taxon>Zoopagomycota</taxon>
        <taxon>Kickxellomycotina</taxon>
        <taxon>Harpellomycetes</taxon>
        <taxon>Harpellales</taxon>
        <taxon>Legeriomycetaceae</taxon>
        <taxon>Smittium</taxon>
    </lineage>
</organism>
<evidence type="ECO:0000313" key="3">
    <source>
        <dbReference type="EMBL" id="OMJ19184.1"/>
    </source>
</evidence>
<evidence type="ECO:0000256" key="1">
    <source>
        <dbReference type="SAM" id="Phobius"/>
    </source>
</evidence>
<protein>
    <submittedName>
        <fullName evidence="2">Uncharacterized protein</fullName>
    </submittedName>
</protein>
<keyword evidence="1" id="KW-0812">Transmembrane</keyword>
<keyword evidence="1" id="KW-1133">Transmembrane helix</keyword>
<comment type="caution">
    <text evidence="2">The sequence shown here is derived from an EMBL/GenBank/DDBJ whole genome shotgun (WGS) entry which is preliminary data.</text>
</comment>
<dbReference type="EMBL" id="LSSN01001558">
    <property type="protein sequence ID" value="OMJ19184.1"/>
    <property type="molecule type" value="Genomic_DNA"/>
</dbReference>
<keyword evidence="4" id="KW-1185">Reference proteome</keyword>
<accession>A0A1R1X626</accession>
<sequence>MSNKSQINELICHKKRSGYIVDFHKVTIFSANVAFSLCLLIATSDLLKFVKLPTCCANDPFSVKCS</sequence>
<name>A0A1R1X626_9FUNG</name>
<evidence type="ECO:0000313" key="2">
    <source>
        <dbReference type="EMBL" id="OMJ10027.1"/>
    </source>
</evidence>
<evidence type="ECO:0000313" key="4">
    <source>
        <dbReference type="Proteomes" id="UP000187283"/>
    </source>
</evidence>
<dbReference type="AlphaFoldDB" id="A0A1R1X626"/>
<gene>
    <name evidence="2" type="ORF">AYI70_g10574</name>
    <name evidence="3" type="ORF">AYI70_g4877</name>
</gene>
<keyword evidence="1" id="KW-0472">Membrane</keyword>
<reference evidence="2 4" key="1">
    <citation type="submission" date="2017-01" db="EMBL/GenBank/DDBJ databases">
        <authorList>
            <person name="Mah S.A."/>
            <person name="Swanson W.J."/>
            <person name="Moy G.W."/>
            <person name="Vacquier V.D."/>
        </authorList>
    </citation>
    <scope>NUCLEOTIDE SEQUENCE [LARGE SCALE GENOMIC DNA]</scope>
    <source>
        <strain evidence="2 4">GSMNP</strain>
    </source>
</reference>
<dbReference type="EMBL" id="LSSN01005198">
    <property type="protein sequence ID" value="OMJ10027.1"/>
    <property type="molecule type" value="Genomic_DNA"/>
</dbReference>
<dbReference type="Proteomes" id="UP000187283">
    <property type="component" value="Unassembled WGS sequence"/>
</dbReference>
<feature type="transmembrane region" description="Helical" evidence="1">
    <location>
        <begin position="21"/>
        <end position="42"/>
    </location>
</feature>
<proteinExistence type="predicted"/>